<dbReference type="FunFam" id="3.40.50.720:FF:000084">
    <property type="entry name" value="Short-chain dehydrogenase reductase"/>
    <property type="match status" value="1"/>
</dbReference>
<accession>T0APT2</accession>
<evidence type="ECO:0000256" key="1">
    <source>
        <dbReference type="ARBA" id="ARBA00006484"/>
    </source>
</evidence>
<dbReference type="STRING" id="1348657.M622_05245"/>
<dbReference type="PROSITE" id="PS00061">
    <property type="entry name" value="ADH_SHORT"/>
    <property type="match status" value="1"/>
</dbReference>
<dbReference type="InterPro" id="IPR020904">
    <property type="entry name" value="Sc_DH/Rdtase_CS"/>
</dbReference>
<name>T0APT2_9RHOO</name>
<protein>
    <recommendedName>
        <fullName evidence="2">Ketoreductase domain-containing protein</fullName>
    </recommendedName>
</protein>
<feature type="domain" description="Ketoreductase" evidence="2">
    <location>
        <begin position="12"/>
        <end position="192"/>
    </location>
</feature>
<comment type="similarity">
    <text evidence="1">Belongs to the short-chain dehydrogenases/reductases (SDR) family.</text>
</comment>
<dbReference type="InterPro" id="IPR002347">
    <property type="entry name" value="SDR_fam"/>
</dbReference>
<dbReference type="PRINTS" id="PR00081">
    <property type="entry name" value="GDHRDH"/>
</dbReference>
<dbReference type="InterPro" id="IPR057326">
    <property type="entry name" value="KR_dom"/>
</dbReference>
<proteinExistence type="inferred from homology"/>
<comment type="caution">
    <text evidence="3">The sequence shown here is derived from an EMBL/GenBank/DDBJ whole genome shotgun (WGS) entry which is preliminary data.</text>
</comment>
<dbReference type="Proteomes" id="UP000015455">
    <property type="component" value="Unassembled WGS sequence"/>
</dbReference>
<dbReference type="PANTHER" id="PTHR42879">
    <property type="entry name" value="3-OXOACYL-(ACYL-CARRIER-PROTEIN) REDUCTASE"/>
    <property type="match status" value="1"/>
</dbReference>
<evidence type="ECO:0000313" key="3">
    <source>
        <dbReference type="EMBL" id="EPZ14864.1"/>
    </source>
</evidence>
<gene>
    <name evidence="3" type="ORF">M622_05245</name>
</gene>
<dbReference type="CDD" id="cd05233">
    <property type="entry name" value="SDR_c"/>
    <property type="match status" value="1"/>
</dbReference>
<keyword evidence="4" id="KW-1185">Reference proteome</keyword>
<dbReference type="PATRIC" id="fig|1348657.5.peg.2805"/>
<dbReference type="AlphaFoldDB" id="T0APT2"/>
<dbReference type="EMBL" id="ATJV01000070">
    <property type="protein sequence ID" value="EPZ14864.1"/>
    <property type="molecule type" value="Genomic_DNA"/>
</dbReference>
<evidence type="ECO:0000313" key="4">
    <source>
        <dbReference type="Proteomes" id="UP000015455"/>
    </source>
</evidence>
<dbReference type="eggNOG" id="COG1028">
    <property type="taxonomic scope" value="Bacteria"/>
</dbReference>
<dbReference type="OrthoDB" id="7301144at2"/>
<evidence type="ECO:0000259" key="2">
    <source>
        <dbReference type="SMART" id="SM00822"/>
    </source>
</evidence>
<sequence>MTAATTALLEGKVAVVTGAGQGIGRGVALQLAQQGARVVVADINAETAAETAAMVQQRGGDAVAIECDIADSASVEALVDEVVARFGALHILINNAYLGNPPGALETKPAEHFARALQGSFYAPLAAMQRAFPHMKAQGFGRIINMCSLNGVNAHMYSADYNVSKEALRCLTRSAAREWAAHGITVNAICPAARTPAYDRFATASPDNAALLLRQNPSGRMGDPEQDIGAMVSFMCSAGGAYMTGNTVFLDGGSHINGVSWLPSTR</sequence>
<dbReference type="PRINTS" id="PR00080">
    <property type="entry name" value="SDRFAMILY"/>
</dbReference>
<dbReference type="SUPFAM" id="SSF51735">
    <property type="entry name" value="NAD(P)-binding Rossmann-fold domains"/>
    <property type="match status" value="1"/>
</dbReference>
<dbReference type="InterPro" id="IPR050259">
    <property type="entry name" value="SDR"/>
</dbReference>
<dbReference type="PANTHER" id="PTHR42879:SF2">
    <property type="entry name" value="3-OXOACYL-[ACYL-CARRIER-PROTEIN] REDUCTASE FABG"/>
    <property type="match status" value="1"/>
</dbReference>
<dbReference type="GO" id="GO:0032787">
    <property type="term" value="P:monocarboxylic acid metabolic process"/>
    <property type="evidence" value="ECO:0007669"/>
    <property type="project" value="UniProtKB-ARBA"/>
</dbReference>
<dbReference type="RefSeq" id="WP_021250206.1">
    <property type="nucleotide sequence ID" value="NZ_ATJV01000070.1"/>
</dbReference>
<reference evidence="3 4" key="1">
    <citation type="submission" date="2013-06" db="EMBL/GenBank/DDBJ databases">
        <title>Draft genome sequence of Thauera terpenica.</title>
        <authorList>
            <person name="Liu B."/>
            <person name="Frostegard A.H."/>
            <person name="Shapleigh J.P."/>
        </authorList>
    </citation>
    <scope>NUCLEOTIDE SEQUENCE [LARGE SCALE GENOMIC DNA]</scope>
    <source>
        <strain evidence="3 4">58Eu</strain>
    </source>
</reference>
<dbReference type="Pfam" id="PF13561">
    <property type="entry name" value="adh_short_C2"/>
    <property type="match status" value="1"/>
</dbReference>
<organism evidence="3 4">
    <name type="scientific">Thauera terpenica 58Eu</name>
    <dbReference type="NCBI Taxonomy" id="1348657"/>
    <lineage>
        <taxon>Bacteria</taxon>
        <taxon>Pseudomonadati</taxon>
        <taxon>Pseudomonadota</taxon>
        <taxon>Betaproteobacteria</taxon>
        <taxon>Rhodocyclales</taxon>
        <taxon>Zoogloeaceae</taxon>
        <taxon>Thauera</taxon>
    </lineage>
</organism>
<dbReference type="InterPro" id="IPR036291">
    <property type="entry name" value="NAD(P)-bd_dom_sf"/>
</dbReference>
<dbReference type="SMART" id="SM00822">
    <property type="entry name" value="PKS_KR"/>
    <property type="match status" value="1"/>
</dbReference>
<dbReference type="Gene3D" id="3.40.50.720">
    <property type="entry name" value="NAD(P)-binding Rossmann-like Domain"/>
    <property type="match status" value="1"/>
</dbReference>